<dbReference type="WBParaSite" id="MBELARI_LOCUS17529">
    <property type="protein sequence ID" value="MBELARI_LOCUS17529"/>
    <property type="gene ID" value="MBELARI_LOCUS17529"/>
</dbReference>
<dbReference type="Pfam" id="PF00090">
    <property type="entry name" value="TSP_1"/>
    <property type="match status" value="1"/>
</dbReference>
<feature type="signal peptide" evidence="1">
    <location>
        <begin position="1"/>
        <end position="23"/>
    </location>
</feature>
<evidence type="ECO:0000313" key="2">
    <source>
        <dbReference type="Proteomes" id="UP000887575"/>
    </source>
</evidence>
<evidence type="ECO:0000256" key="1">
    <source>
        <dbReference type="SAM" id="SignalP"/>
    </source>
</evidence>
<dbReference type="Gene3D" id="2.20.100.10">
    <property type="entry name" value="Thrombospondin type-1 (TSP1) repeat"/>
    <property type="match status" value="1"/>
</dbReference>
<keyword evidence="2" id="KW-1185">Reference proteome</keyword>
<evidence type="ECO:0000313" key="3">
    <source>
        <dbReference type="WBParaSite" id="MBELARI_LOCUS17529"/>
    </source>
</evidence>
<name>A0AAF3EUQ9_9BILA</name>
<dbReference type="SUPFAM" id="SSF82895">
    <property type="entry name" value="TSP-1 type 1 repeat"/>
    <property type="match status" value="1"/>
</dbReference>
<dbReference type="SMART" id="SM00209">
    <property type="entry name" value="TSP1"/>
    <property type="match status" value="1"/>
</dbReference>
<dbReference type="Proteomes" id="UP000887575">
    <property type="component" value="Unassembled WGS sequence"/>
</dbReference>
<organism evidence="2 3">
    <name type="scientific">Mesorhabditis belari</name>
    <dbReference type="NCBI Taxonomy" id="2138241"/>
    <lineage>
        <taxon>Eukaryota</taxon>
        <taxon>Metazoa</taxon>
        <taxon>Ecdysozoa</taxon>
        <taxon>Nematoda</taxon>
        <taxon>Chromadorea</taxon>
        <taxon>Rhabditida</taxon>
        <taxon>Rhabditina</taxon>
        <taxon>Rhabditomorpha</taxon>
        <taxon>Rhabditoidea</taxon>
        <taxon>Rhabditidae</taxon>
        <taxon>Mesorhabditinae</taxon>
        <taxon>Mesorhabditis</taxon>
    </lineage>
</organism>
<dbReference type="InterPro" id="IPR000884">
    <property type="entry name" value="TSP1_rpt"/>
</dbReference>
<sequence>MGRLLGHLAATIIIAMAMQQGHAQFTAFFNPSANCSDTCAPSLGSIAIRLCKEGLSGGGCGAVTDYIKFTPCCGNATASWSDWGDWGNCTATCGACGRQMRTRTCAVTNGCPGTCLGNDTDTSTTPCDPPNTVADTYKLCVAPMPVCCEPYHRNVSMTMKKNICTTSFAPVK</sequence>
<reference evidence="3" key="1">
    <citation type="submission" date="2024-02" db="UniProtKB">
        <authorList>
            <consortium name="WormBaseParasite"/>
        </authorList>
    </citation>
    <scope>IDENTIFICATION</scope>
</reference>
<dbReference type="InterPro" id="IPR036383">
    <property type="entry name" value="TSP1_rpt_sf"/>
</dbReference>
<feature type="chain" id="PRO_5042287577" evidence="1">
    <location>
        <begin position="24"/>
        <end position="172"/>
    </location>
</feature>
<dbReference type="PROSITE" id="PS50092">
    <property type="entry name" value="TSP1"/>
    <property type="match status" value="1"/>
</dbReference>
<dbReference type="AlphaFoldDB" id="A0AAF3EUQ9"/>
<proteinExistence type="predicted"/>
<accession>A0AAF3EUQ9</accession>
<protein>
    <submittedName>
        <fullName evidence="3">Uncharacterized protein</fullName>
    </submittedName>
</protein>
<keyword evidence="1" id="KW-0732">Signal</keyword>